<gene>
    <name evidence="1" type="ORF">KP79_PYT22813</name>
</gene>
<reference evidence="1 2" key="1">
    <citation type="journal article" date="2017" name="Nat. Ecol. Evol.">
        <title>Scallop genome provides insights into evolution of bilaterian karyotype and development.</title>
        <authorList>
            <person name="Wang S."/>
            <person name="Zhang J."/>
            <person name="Jiao W."/>
            <person name="Li J."/>
            <person name="Xun X."/>
            <person name="Sun Y."/>
            <person name="Guo X."/>
            <person name="Huan P."/>
            <person name="Dong B."/>
            <person name="Zhang L."/>
            <person name="Hu X."/>
            <person name="Sun X."/>
            <person name="Wang J."/>
            <person name="Zhao C."/>
            <person name="Wang Y."/>
            <person name="Wang D."/>
            <person name="Huang X."/>
            <person name="Wang R."/>
            <person name="Lv J."/>
            <person name="Li Y."/>
            <person name="Zhang Z."/>
            <person name="Liu B."/>
            <person name="Lu W."/>
            <person name="Hui Y."/>
            <person name="Liang J."/>
            <person name="Zhou Z."/>
            <person name="Hou R."/>
            <person name="Li X."/>
            <person name="Liu Y."/>
            <person name="Li H."/>
            <person name="Ning X."/>
            <person name="Lin Y."/>
            <person name="Zhao L."/>
            <person name="Xing Q."/>
            <person name="Dou J."/>
            <person name="Li Y."/>
            <person name="Mao J."/>
            <person name="Guo H."/>
            <person name="Dou H."/>
            <person name="Li T."/>
            <person name="Mu C."/>
            <person name="Jiang W."/>
            <person name="Fu Q."/>
            <person name="Fu X."/>
            <person name="Miao Y."/>
            <person name="Liu J."/>
            <person name="Yu Q."/>
            <person name="Li R."/>
            <person name="Liao H."/>
            <person name="Li X."/>
            <person name="Kong Y."/>
            <person name="Jiang Z."/>
            <person name="Chourrout D."/>
            <person name="Li R."/>
            <person name="Bao Z."/>
        </authorList>
    </citation>
    <scope>NUCLEOTIDE SEQUENCE [LARGE SCALE GENOMIC DNA]</scope>
    <source>
        <strain evidence="1 2">PY_sf001</strain>
    </source>
</reference>
<name>A0A210Q6M9_MIZYE</name>
<dbReference type="Proteomes" id="UP000242188">
    <property type="component" value="Unassembled WGS sequence"/>
</dbReference>
<sequence length="120" mass="13575">MDDLNSCIIGFKQLCEKLLHNATDKNVFITPSIINTDAIENEFNQQRSTYNGANSNPKCLQYQQTLNSIIPGQSIISKKSKAGKTFAKAQPFVFQQPNPRKRKTNPVCYDPPKSIKIMRL</sequence>
<comment type="caution">
    <text evidence="1">The sequence shown here is derived from an EMBL/GenBank/DDBJ whole genome shotgun (WGS) entry which is preliminary data.</text>
</comment>
<accession>A0A210Q6M9</accession>
<dbReference type="EMBL" id="NEDP02004788">
    <property type="protein sequence ID" value="OWF44394.1"/>
    <property type="molecule type" value="Genomic_DNA"/>
</dbReference>
<proteinExistence type="predicted"/>
<protein>
    <submittedName>
        <fullName evidence="1">Uncharacterized protein</fullName>
    </submittedName>
</protein>
<evidence type="ECO:0000313" key="2">
    <source>
        <dbReference type="Proteomes" id="UP000242188"/>
    </source>
</evidence>
<dbReference type="AlphaFoldDB" id="A0A210Q6M9"/>
<organism evidence="1 2">
    <name type="scientific">Mizuhopecten yessoensis</name>
    <name type="common">Japanese scallop</name>
    <name type="synonym">Patinopecten yessoensis</name>
    <dbReference type="NCBI Taxonomy" id="6573"/>
    <lineage>
        <taxon>Eukaryota</taxon>
        <taxon>Metazoa</taxon>
        <taxon>Spiralia</taxon>
        <taxon>Lophotrochozoa</taxon>
        <taxon>Mollusca</taxon>
        <taxon>Bivalvia</taxon>
        <taxon>Autobranchia</taxon>
        <taxon>Pteriomorphia</taxon>
        <taxon>Pectinida</taxon>
        <taxon>Pectinoidea</taxon>
        <taxon>Pectinidae</taxon>
        <taxon>Mizuhopecten</taxon>
    </lineage>
</organism>
<evidence type="ECO:0000313" key="1">
    <source>
        <dbReference type="EMBL" id="OWF44394.1"/>
    </source>
</evidence>
<keyword evidence="2" id="KW-1185">Reference proteome</keyword>